<reference evidence="2" key="1">
    <citation type="submission" date="2021-02" db="EMBL/GenBank/DDBJ databases">
        <authorList>
            <person name="Nowell W R."/>
        </authorList>
    </citation>
    <scope>NUCLEOTIDE SEQUENCE</scope>
</reference>
<gene>
    <name evidence="2" type="ORF">EDS130_LOCUS21067</name>
    <name evidence="3" type="ORF">XAT740_LOCUS31714</name>
</gene>
<evidence type="ECO:0000256" key="1">
    <source>
        <dbReference type="SAM" id="Phobius"/>
    </source>
</evidence>
<keyword evidence="4" id="KW-1185">Reference proteome</keyword>
<evidence type="ECO:0000313" key="5">
    <source>
        <dbReference type="Proteomes" id="UP000663852"/>
    </source>
</evidence>
<dbReference type="EMBL" id="CAJNOJ010000105">
    <property type="protein sequence ID" value="CAF1121293.1"/>
    <property type="molecule type" value="Genomic_DNA"/>
</dbReference>
<evidence type="ECO:0000313" key="3">
    <source>
        <dbReference type="EMBL" id="CAF1355355.1"/>
    </source>
</evidence>
<keyword evidence="1" id="KW-1133">Transmembrane helix</keyword>
<dbReference type="Gene3D" id="1.20.1070.10">
    <property type="entry name" value="Rhodopsin 7-helix transmembrane proteins"/>
    <property type="match status" value="1"/>
</dbReference>
<name>A0A814QLA7_ADIRI</name>
<sequence>MLIWRDVVYLTEESYCYMSLDRPRSVLLAFLVMYGIAASLLALIYLRITIYVQRESSNLQPIAMRRQQQRDIVVIQRIILTAGLVIFAGIPATILLLIKYITGEQQPLFFRINWLTSVISLVQLNVSILLLTPHLKRIVFQKIQPIRIHPLILPLTRSTAIPNNTARM</sequence>
<accession>A0A814QLA7</accession>
<dbReference type="Proteomes" id="UP000663852">
    <property type="component" value="Unassembled WGS sequence"/>
</dbReference>
<dbReference type="Proteomes" id="UP000663828">
    <property type="component" value="Unassembled WGS sequence"/>
</dbReference>
<proteinExistence type="predicted"/>
<protein>
    <recommendedName>
        <fullName evidence="6">G-protein coupled receptors family 1 profile domain-containing protein</fullName>
    </recommendedName>
</protein>
<comment type="caution">
    <text evidence="2">The sequence shown here is derived from an EMBL/GenBank/DDBJ whole genome shotgun (WGS) entry which is preliminary data.</text>
</comment>
<evidence type="ECO:0008006" key="6">
    <source>
        <dbReference type="Google" id="ProtNLM"/>
    </source>
</evidence>
<feature type="transmembrane region" description="Helical" evidence="1">
    <location>
        <begin position="74"/>
        <end position="100"/>
    </location>
</feature>
<organism evidence="2 5">
    <name type="scientific">Adineta ricciae</name>
    <name type="common">Rotifer</name>
    <dbReference type="NCBI Taxonomy" id="249248"/>
    <lineage>
        <taxon>Eukaryota</taxon>
        <taxon>Metazoa</taxon>
        <taxon>Spiralia</taxon>
        <taxon>Gnathifera</taxon>
        <taxon>Rotifera</taxon>
        <taxon>Eurotatoria</taxon>
        <taxon>Bdelloidea</taxon>
        <taxon>Adinetida</taxon>
        <taxon>Adinetidae</taxon>
        <taxon>Adineta</taxon>
    </lineage>
</organism>
<feature type="transmembrane region" description="Helical" evidence="1">
    <location>
        <begin position="112"/>
        <end position="132"/>
    </location>
</feature>
<keyword evidence="1" id="KW-0812">Transmembrane</keyword>
<keyword evidence="1" id="KW-0472">Membrane</keyword>
<evidence type="ECO:0000313" key="2">
    <source>
        <dbReference type="EMBL" id="CAF1121293.1"/>
    </source>
</evidence>
<dbReference type="AlphaFoldDB" id="A0A814QLA7"/>
<dbReference type="EMBL" id="CAJNOR010002906">
    <property type="protein sequence ID" value="CAF1355355.1"/>
    <property type="molecule type" value="Genomic_DNA"/>
</dbReference>
<feature type="transmembrane region" description="Helical" evidence="1">
    <location>
        <begin position="27"/>
        <end position="46"/>
    </location>
</feature>
<evidence type="ECO:0000313" key="4">
    <source>
        <dbReference type="Proteomes" id="UP000663828"/>
    </source>
</evidence>